<dbReference type="EnsemblMetazoa" id="XM_028282091.2">
    <property type="protein sequence ID" value="XP_028137892.1"/>
    <property type="gene ID" value="LOC114332308"/>
</dbReference>
<evidence type="ECO:0000313" key="7">
    <source>
        <dbReference type="Proteomes" id="UP001652700"/>
    </source>
</evidence>
<reference evidence="6" key="2">
    <citation type="submission" date="2025-05" db="UniProtKB">
        <authorList>
            <consortium name="EnsemblMetazoa"/>
        </authorList>
    </citation>
    <scope>IDENTIFICATION</scope>
</reference>
<reference evidence="8 9" key="1">
    <citation type="submission" date="2025-04" db="UniProtKB">
        <authorList>
            <consortium name="RefSeq"/>
        </authorList>
    </citation>
    <scope>IDENTIFICATION</scope>
    <source>
        <tissue evidence="8 9">Whole insect</tissue>
    </source>
</reference>
<dbReference type="KEGG" id="dvv:114332308"/>
<evidence type="ECO:0000313" key="9">
    <source>
        <dbReference type="RefSeq" id="XP_028137892.1"/>
    </source>
</evidence>
<name>A0A6P7FNZ5_DIAVI</name>
<organism evidence="8">
    <name type="scientific">Diabrotica virgifera virgifera</name>
    <name type="common">western corn rootworm</name>
    <dbReference type="NCBI Taxonomy" id="50390"/>
    <lineage>
        <taxon>Eukaryota</taxon>
        <taxon>Metazoa</taxon>
        <taxon>Ecdysozoa</taxon>
        <taxon>Arthropoda</taxon>
        <taxon>Hexapoda</taxon>
        <taxon>Insecta</taxon>
        <taxon>Pterygota</taxon>
        <taxon>Neoptera</taxon>
        <taxon>Endopterygota</taxon>
        <taxon>Coleoptera</taxon>
        <taxon>Polyphaga</taxon>
        <taxon>Cucujiformia</taxon>
        <taxon>Chrysomeloidea</taxon>
        <taxon>Chrysomelidae</taxon>
        <taxon>Galerucinae</taxon>
        <taxon>Diabroticina</taxon>
        <taxon>Diabroticites</taxon>
        <taxon>Diabrotica</taxon>
    </lineage>
</organism>
<accession>A0A6P7FNZ5</accession>
<evidence type="ECO:0000256" key="5">
    <source>
        <dbReference type="RuleBase" id="RU364035"/>
    </source>
</evidence>
<gene>
    <name evidence="8 9" type="primary">LOC114332308</name>
</gene>
<dbReference type="Pfam" id="PF04097">
    <property type="entry name" value="Nic96"/>
    <property type="match status" value="1"/>
</dbReference>
<evidence type="ECO:0000256" key="3">
    <source>
        <dbReference type="ARBA" id="ARBA00023132"/>
    </source>
</evidence>
<evidence type="ECO:0000313" key="8">
    <source>
        <dbReference type="RefSeq" id="XP_028137891.1"/>
    </source>
</evidence>
<keyword evidence="5" id="KW-0811">Translocation</keyword>
<keyword evidence="4 5" id="KW-0539">Nucleus</keyword>
<dbReference type="EnsemblMetazoa" id="XM_028282090.2">
    <property type="protein sequence ID" value="XP_028137891.1"/>
    <property type="gene ID" value="LOC114332308"/>
</dbReference>
<keyword evidence="3 5" id="KW-0906">Nuclear pore complex</keyword>
<evidence type="ECO:0000256" key="1">
    <source>
        <dbReference type="ARBA" id="ARBA00004567"/>
    </source>
</evidence>
<comment type="subcellular location">
    <subcellularLocation>
        <location evidence="1 5">Nucleus</location>
        <location evidence="1 5">Nuclear pore complex</location>
    </subcellularLocation>
</comment>
<evidence type="ECO:0000256" key="2">
    <source>
        <dbReference type="ARBA" id="ARBA00010186"/>
    </source>
</evidence>
<protein>
    <recommendedName>
        <fullName evidence="5">Nuclear pore protein</fullName>
    </recommendedName>
</protein>
<dbReference type="PANTHER" id="PTHR11225">
    <property type="entry name" value="NUCLEAR PORE COMPLEX PROTEIN NUP93 NUCLEOPORIN NUP93 DEAD EYE PROTEIN"/>
    <property type="match status" value="1"/>
</dbReference>
<proteinExistence type="inferred from homology"/>
<dbReference type="InterPro" id="IPR007231">
    <property type="entry name" value="Nucleoporin_int_Nup93/Nic96"/>
</dbReference>
<keyword evidence="5" id="KW-0509">mRNA transport</keyword>
<keyword evidence="5" id="KW-0813">Transport</keyword>
<dbReference type="OrthoDB" id="1918363at2759"/>
<keyword evidence="7" id="KW-1185">Reference proteome</keyword>
<dbReference type="RefSeq" id="XP_028137891.1">
    <property type="nucleotide sequence ID" value="XM_028282090.1"/>
</dbReference>
<dbReference type="GO" id="GO:0017056">
    <property type="term" value="F:structural constituent of nuclear pore"/>
    <property type="evidence" value="ECO:0007669"/>
    <property type="project" value="InterPro"/>
</dbReference>
<dbReference type="AlphaFoldDB" id="A0A6P7FNZ5"/>
<dbReference type="GeneID" id="114332308"/>
<evidence type="ECO:0000313" key="6">
    <source>
        <dbReference type="EnsemblMetazoa" id="XP_028137891.1"/>
    </source>
</evidence>
<keyword evidence="5" id="KW-0653">Protein transport</keyword>
<evidence type="ECO:0000256" key="4">
    <source>
        <dbReference type="ARBA" id="ARBA00023242"/>
    </source>
</evidence>
<dbReference type="GO" id="GO:0005643">
    <property type="term" value="C:nuclear pore"/>
    <property type="evidence" value="ECO:0007669"/>
    <property type="project" value="UniProtKB-SubCell"/>
</dbReference>
<dbReference type="PANTHER" id="PTHR11225:SF4">
    <property type="entry name" value="NUCLEAR PORE COMPLEX PROTEIN NUP93"/>
    <property type="match status" value="1"/>
</dbReference>
<keyword evidence="5" id="KW-0472">Membrane</keyword>
<comment type="similarity">
    <text evidence="2 5">Belongs to the nucleoporin interacting component (NIC) family.</text>
</comment>
<dbReference type="GO" id="GO:0016973">
    <property type="term" value="P:poly(A)+ mRNA export from nucleus"/>
    <property type="evidence" value="ECO:0007669"/>
    <property type="project" value="TreeGrafter"/>
</dbReference>
<dbReference type="GO" id="GO:0006606">
    <property type="term" value="P:protein import into nucleus"/>
    <property type="evidence" value="ECO:0007669"/>
    <property type="project" value="TreeGrafter"/>
</dbReference>
<dbReference type="Proteomes" id="UP001652700">
    <property type="component" value="Unplaced"/>
</dbReference>
<sequence>MSDFSELLQEAEKLTNELGGSQDLPKVERSIRQVLEASTDLYSRVAQTGAKDIQANLLLGAKGVDLPKIAQKLESLSTKRTFEPILPVTDLDIYNTLENETRTQILSIFDSGYNKMLSFTYDMSWEHQQSEWKQEKRKILNAMSTSSGAAIEVGTNKHLTINLDRPTYAAGNLGPLETIYVSKIMEYNKAVSRGAQKPNLVNIFCSIVNDFKDQKVTDMWEIIKYMTQLPPFPKTDDPIKTRNTNTFIDAMVKQAKSYLEDRYKTYMNNIINDDLVHAIRGGIPGTYHLVRSFVGLRLQGEYLGLQDGLIEDKPLWPMVYYCLRSGDISAAVYCLKKCGLPEFKDMILLLEAKFNGATVEEIHLLEETIKFSYRRHIRNDTDPFKRMVWSVLGCCDINDEHSEVARTADDYLWLKLSLVRALTGEEDSIKYKDLQHVILEEYGETHYNAFNQPHLYFQMLALTGQFEAAFEFLSRTEKYKIHGLHMALALNELYMLGGPLDTGAPLLSVDPMDEKPSCRLNVPRFVMLYVKKFELVCPNEALHYFYFLRNYTSPEGENLFKVSVAYLAVETKQYELILGKVQSNGIRTKCLIDQFTYANITCETIAQLTAENLLKKGLFEEAIDLFDIANNQEEVLKLNCSILSRTVHLENEPNSLRSRITEKATNFANRFLREGYKTSPTIVNSFIKLKDLITFFNQYHDKNYPQASKTLHDLQLVPQRMEEVDDRVKTFKNYHQDLCKVFPDIVLAAMNMIFAQYQKLKSNTEYIPRFRDETMEVQLKTLREQAKCLTNFTGMLPYRMPGDTNSRLMQMEILMH</sequence>
<dbReference type="RefSeq" id="XP_028137892.1">
    <property type="nucleotide sequence ID" value="XM_028282091.1"/>
</dbReference>